<evidence type="ECO:0000256" key="3">
    <source>
        <dbReference type="ARBA" id="ARBA00022448"/>
    </source>
</evidence>
<sequence>MELTPMGIFTAWLGAFSISFTLMPLMMVLDWRRRGTADGFSSVNFVLPMLMTSCWLRHGYMTNDSTNITINTINIAFFIFYILCFAYYQPKRKYLYLQLLACGLAVKLLFMYVDMQNKDIAPDVMGSIAAATQIASLAGGCYEIKRAITFGHTEYLPATFQFAMFALIVQWLAFGILTGNQYIAIANAAALCVNLATIALYFIYPPLTWRVPIIGTGPQQKKEL</sequence>
<feature type="transmembrane region" description="Helical" evidence="9">
    <location>
        <begin position="70"/>
        <end position="88"/>
    </location>
</feature>
<dbReference type="Gene3D" id="1.20.1280.290">
    <property type="match status" value="2"/>
</dbReference>
<evidence type="ECO:0000256" key="7">
    <source>
        <dbReference type="ARBA" id="ARBA00022989"/>
    </source>
</evidence>
<comment type="subcellular location">
    <subcellularLocation>
        <location evidence="1">Endomembrane system</location>
        <topology evidence="1">Multi-pass membrane protein</topology>
    </subcellularLocation>
</comment>
<dbReference type="PANTHER" id="PTHR10791">
    <property type="entry name" value="RAG1-ACTIVATING PROTEIN 1"/>
    <property type="match status" value="1"/>
</dbReference>
<dbReference type="Proteomes" id="UP001176961">
    <property type="component" value="Unassembled WGS sequence"/>
</dbReference>
<evidence type="ECO:0000256" key="8">
    <source>
        <dbReference type="ARBA" id="ARBA00023136"/>
    </source>
</evidence>
<evidence type="ECO:0000313" key="11">
    <source>
        <dbReference type="EMBL" id="CAJ0591760.1"/>
    </source>
</evidence>
<organism evidence="11 12">
    <name type="scientific">Cylicocyclus nassatus</name>
    <name type="common">Nematode worm</name>
    <dbReference type="NCBI Taxonomy" id="53992"/>
    <lineage>
        <taxon>Eukaryota</taxon>
        <taxon>Metazoa</taxon>
        <taxon>Ecdysozoa</taxon>
        <taxon>Nematoda</taxon>
        <taxon>Chromadorea</taxon>
        <taxon>Rhabditida</taxon>
        <taxon>Rhabditina</taxon>
        <taxon>Rhabditomorpha</taxon>
        <taxon>Strongyloidea</taxon>
        <taxon>Strongylidae</taxon>
        <taxon>Cylicocyclus</taxon>
    </lineage>
</organism>
<feature type="transmembrane region" description="Helical" evidence="9">
    <location>
        <begin position="156"/>
        <end position="176"/>
    </location>
</feature>
<feature type="transmembrane region" description="Helical" evidence="9">
    <location>
        <begin position="182"/>
        <end position="204"/>
    </location>
</feature>
<dbReference type="PANTHER" id="PTHR10791:SF245">
    <property type="entry name" value="SUGAR TRANSPORTER SWEET"/>
    <property type="match status" value="1"/>
</dbReference>
<dbReference type="FunFam" id="1.20.1280.290:FF:000036">
    <property type="entry name" value="Sugar transporter SWEET"/>
    <property type="match status" value="1"/>
</dbReference>
<keyword evidence="7 9" id="KW-1133">Transmembrane helix</keyword>
<evidence type="ECO:0000256" key="6">
    <source>
        <dbReference type="ARBA" id="ARBA00022737"/>
    </source>
</evidence>
<accession>A0AA36GKC8</accession>
<name>A0AA36GKC8_CYLNA</name>
<comment type="similarity">
    <text evidence="2 9">Belongs to the SWEET sugar transporter family.</text>
</comment>
<evidence type="ECO:0000313" key="10">
    <source>
        <dbReference type="EMBL" id="CAJ0591673.1"/>
    </source>
</evidence>
<comment type="caution">
    <text evidence="9">Lacks conserved residue(s) required for the propagation of feature annotation.</text>
</comment>
<dbReference type="GO" id="GO:0012505">
    <property type="term" value="C:endomembrane system"/>
    <property type="evidence" value="ECO:0007669"/>
    <property type="project" value="UniProtKB-SubCell"/>
</dbReference>
<keyword evidence="3 9" id="KW-0813">Transport</keyword>
<reference evidence="11" key="1">
    <citation type="submission" date="2023-07" db="EMBL/GenBank/DDBJ databases">
        <authorList>
            <consortium name="CYATHOMIX"/>
        </authorList>
    </citation>
    <scope>NUCLEOTIDE SEQUENCE</scope>
    <source>
        <strain evidence="11">N/A</strain>
    </source>
</reference>
<feature type="transmembrane region" description="Helical" evidence="9">
    <location>
        <begin position="125"/>
        <end position="144"/>
    </location>
</feature>
<keyword evidence="6" id="KW-0677">Repeat</keyword>
<comment type="function">
    <text evidence="9">Mediates sugar transport across membranes.</text>
</comment>
<gene>
    <name evidence="10" type="ORF">CYNAS_LOCUS3656</name>
    <name evidence="11" type="ORF">CYNAS_LOCUS3743</name>
</gene>
<comment type="caution">
    <text evidence="11">The sequence shown here is derived from an EMBL/GenBank/DDBJ whole genome shotgun (WGS) entry which is preliminary data.</text>
</comment>
<proteinExistence type="inferred from homology"/>
<keyword evidence="5 9" id="KW-0812">Transmembrane</keyword>
<dbReference type="GO" id="GO:0051119">
    <property type="term" value="F:sugar transmembrane transporter activity"/>
    <property type="evidence" value="ECO:0007669"/>
    <property type="project" value="InterPro"/>
</dbReference>
<dbReference type="EMBL" id="CATQJL010000001">
    <property type="protein sequence ID" value="CAJ0591673.1"/>
    <property type="molecule type" value="Genomic_DNA"/>
</dbReference>
<evidence type="ECO:0000256" key="1">
    <source>
        <dbReference type="ARBA" id="ARBA00004127"/>
    </source>
</evidence>
<dbReference type="InterPro" id="IPR047664">
    <property type="entry name" value="SWEET"/>
</dbReference>
<feature type="transmembrane region" description="Helical" evidence="9">
    <location>
        <begin position="95"/>
        <end position="113"/>
    </location>
</feature>
<evidence type="ECO:0000256" key="2">
    <source>
        <dbReference type="ARBA" id="ARBA00007809"/>
    </source>
</evidence>
<evidence type="ECO:0000256" key="5">
    <source>
        <dbReference type="ARBA" id="ARBA00022692"/>
    </source>
</evidence>
<dbReference type="InterPro" id="IPR004316">
    <property type="entry name" value="SWEET_rpt"/>
</dbReference>
<evidence type="ECO:0000256" key="4">
    <source>
        <dbReference type="ARBA" id="ARBA00022597"/>
    </source>
</evidence>
<keyword evidence="8 9" id="KW-0472">Membrane</keyword>
<feature type="transmembrane region" description="Helical" evidence="9">
    <location>
        <begin position="6"/>
        <end position="28"/>
    </location>
</feature>
<dbReference type="Pfam" id="PF03083">
    <property type="entry name" value="MtN3_slv"/>
    <property type="match status" value="2"/>
</dbReference>
<evidence type="ECO:0000256" key="9">
    <source>
        <dbReference type="RuleBase" id="RU910715"/>
    </source>
</evidence>
<evidence type="ECO:0000313" key="12">
    <source>
        <dbReference type="Proteomes" id="UP001176961"/>
    </source>
</evidence>
<dbReference type="GO" id="GO:0016020">
    <property type="term" value="C:membrane"/>
    <property type="evidence" value="ECO:0007669"/>
    <property type="project" value="InterPro"/>
</dbReference>
<keyword evidence="12" id="KW-1185">Reference proteome</keyword>
<dbReference type="AlphaFoldDB" id="A0AA36GKC8"/>
<dbReference type="EMBL" id="CATQJL010000001">
    <property type="protein sequence ID" value="CAJ0591760.1"/>
    <property type="molecule type" value="Genomic_DNA"/>
</dbReference>
<keyword evidence="4 9" id="KW-0762">Sugar transport</keyword>
<protein>
    <recommendedName>
        <fullName evidence="9">Sugar transporter SWEET</fullName>
    </recommendedName>
</protein>